<name>A0A6M0Q7N1_9BACI</name>
<evidence type="ECO:0000313" key="2">
    <source>
        <dbReference type="EMBL" id="NEY72361.1"/>
    </source>
</evidence>
<organism evidence="2 3">
    <name type="scientific">Bacillus mesophilus</name>
    <dbReference type="NCBI Taxonomy" id="1808955"/>
    <lineage>
        <taxon>Bacteria</taxon>
        <taxon>Bacillati</taxon>
        <taxon>Bacillota</taxon>
        <taxon>Bacilli</taxon>
        <taxon>Bacillales</taxon>
        <taxon>Bacillaceae</taxon>
        <taxon>Bacillus</taxon>
    </lineage>
</organism>
<evidence type="ECO:0000256" key="1">
    <source>
        <dbReference type="SAM" id="Phobius"/>
    </source>
</evidence>
<accession>A0A6M0Q7N1</accession>
<feature type="transmembrane region" description="Helical" evidence="1">
    <location>
        <begin position="325"/>
        <end position="344"/>
    </location>
</feature>
<dbReference type="EMBL" id="JAAIWM010000003">
    <property type="protein sequence ID" value="NEY72361.1"/>
    <property type="molecule type" value="Genomic_DNA"/>
</dbReference>
<dbReference type="Proteomes" id="UP000481043">
    <property type="component" value="Unassembled WGS sequence"/>
</dbReference>
<gene>
    <name evidence="2" type="ORF">G4D63_11550</name>
</gene>
<keyword evidence="3" id="KW-1185">Reference proteome</keyword>
<keyword evidence="1" id="KW-1133">Transmembrane helix</keyword>
<comment type="caution">
    <text evidence="2">The sequence shown here is derived from an EMBL/GenBank/DDBJ whole genome shotgun (WGS) entry which is preliminary data.</text>
</comment>
<dbReference type="RefSeq" id="WP_163179808.1">
    <property type="nucleotide sequence ID" value="NZ_JAAIWM010000003.1"/>
</dbReference>
<dbReference type="AlphaFoldDB" id="A0A6M0Q7N1"/>
<evidence type="ECO:0000313" key="3">
    <source>
        <dbReference type="Proteomes" id="UP000481043"/>
    </source>
</evidence>
<sequence length="357" mass="40636">MRRLYSFIVLLLICFFFFPSTSVYGNERDSLHVEEFQVWSDGAEVEQHLEDMSYHRITVKGSDRKGGGVAVLYNHVDRDWSNYTGFTMHITNYGKEDILFNFQTSISENLVLPLSNFIGIKPDNITNWETVYSVHDHFSLPAHFEGKVFIPFDNLEQVNGKLEESQTWSLVLLVDQGDKNEVKVGEFMFPSKDRSEKLYQDLQLKIIGEEEIQIPVAGESIATYNVQSATTNDISLSLEEEITGVSISENGTLILKPSVEVKEIGLVATSSNGTTTKKKIKLVESWFTGKTTDDGVSLEIPIEEKNTSELVEWNLYLNNERNLQAIQTALIILTLILIIVYRLCRKKANKHIQLDKQ</sequence>
<protein>
    <submittedName>
        <fullName evidence="2">Uncharacterized protein</fullName>
    </submittedName>
</protein>
<keyword evidence="1" id="KW-0812">Transmembrane</keyword>
<keyword evidence="1" id="KW-0472">Membrane</keyword>
<proteinExistence type="predicted"/>
<reference evidence="2 3" key="1">
    <citation type="submission" date="2020-02" db="EMBL/GenBank/DDBJ databases">
        <title>Bacillus aquiflavi sp. nov., isolated from yellow water of strong flavor Chinese baijiu in Yibin region of China.</title>
        <authorList>
            <person name="Xie J."/>
        </authorList>
    </citation>
    <scope>NUCLEOTIDE SEQUENCE [LARGE SCALE GENOMIC DNA]</scope>
    <source>
        <strain evidence="2 3">SA4</strain>
    </source>
</reference>